<dbReference type="SUPFAM" id="SSF56281">
    <property type="entry name" value="Metallo-hydrolase/oxidoreductase"/>
    <property type="match status" value="1"/>
</dbReference>
<sequence>MELTVLGYWGAYPWNDEGTSSYLLTSGDFSLLIDAGSGTFNQLRKHIDPLTLDAVILSHYHHDHIADLGVLQFYRQLNQQVDQPLLPIYGHTEHEFYYSSLTMPNVSEGHAYAEGDTTEIGPFSITYLRTKHPVPCFAMRITEKETGKSLVYTADSGWMDAFDEFVKDTDLLIADSYFLSGTENHPVHFSVKEVAEMTVRGNIPTVILSHLQQRIDLEELLRQAKAITQEQAQALLAKTGLTLTI</sequence>
<evidence type="ECO:0000313" key="2">
    <source>
        <dbReference type="EMBL" id="QCI85855.1"/>
    </source>
</evidence>
<dbReference type="PANTHER" id="PTHR46018">
    <property type="entry name" value="ZINC PHOSPHODIESTERASE ELAC PROTEIN 1"/>
    <property type="match status" value="1"/>
</dbReference>
<keyword evidence="2" id="KW-0378">Hydrolase</keyword>
<dbReference type="Gene3D" id="3.60.15.10">
    <property type="entry name" value="Ribonuclease Z/Hydroxyacylglutathione hydrolase-like"/>
    <property type="match status" value="1"/>
</dbReference>
<keyword evidence="3" id="KW-1185">Reference proteome</keyword>
<keyword evidence="1" id="KW-0862">Zinc</keyword>
<name>A0A4D7CP44_9ENTE</name>
<dbReference type="CDD" id="cd07716">
    <property type="entry name" value="RNaseZ_short-form-like_MBL-fold"/>
    <property type="match status" value="1"/>
</dbReference>
<dbReference type="KEGG" id="vao:FA707_02235"/>
<dbReference type="InterPro" id="IPR001279">
    <property type="entry name" value="Metallo-B-lactamas"/>
</dbReference>
<organism evidence="2 3">
    <name type="scientific">Vagococcus zengguangii</name>
    <dbReference type="NCBI Taxonomy" id="2571750"/>
    <lineage>
        <taxon>Bacteria</taxon>
        <taxon>Bacillati</taxon>
        <taxon>Bacillota</taxon>
        <taxon>Bacilli</taxon>
        <taxon>Lactobacillales</taxon>
        <taxon>Enterococcaceae</taxon>
        <taxon>Vagococcus</taxon>
    </lineage>
</organism>
<dbReference type="AlphaFoldDB" id="A0A4D7CP44"/>
<proteinExistence type="predicted"/>
<gene>
    <name evidence="2" type="ORF">FA707_02235</name>
</gene>
<dbReference type="GO" id="GO:0042781">
    <property type="term" value="F:3'-tRNA processing endoribonuclease activity"/>
    <property type="evidence" value="ECO:0007669"/>
    <property type="project" value="TreeGrafter"/>
</dbReference>
<dbReference type="PANTHER" id="PTHR46018:SF4">
    <property type="entry name" value="METALLO-HYDROLASE YHFI-RELATED"/>
    <property type="match status" value="1"/>
</dbReference>
<protein>
    <submittedName>
        <fullName evidence="2">MBL fold metallo-hydrolase</fullName>
    </submittedName>
</protein>
<reference evidence="2 3" key="1">
    <citation type="submission" date="2019-04" db="EMBL/GenBank/DDBJ databases">
        <title>Vagococcus sp. nov., isolated from faeces of yaks (Bos grunniens).</title>
        <authorList>
            <person name="Ge Y."/>
        </authorList>
    </citation>
    <scope>NUCLEOTIDE SEQUENCE [LARGE SCALE GENOMIC DNA]</scope>
    <source>
        <strain evidence="2 3">MN-17</strain>
    </source>
</reference>
<dbReference type="InterPro" id="IPR036866">
    <property type="entry name" value="RibonucZ/Hydroxyglut_hydro"/>
</dbReference>
<evidence type="ECO:0000256" key="1">
    <source>
        <dbReference type="ARBA" id="ARBA00022833"/>
    </source>
</evidence>
<dbReference type="OrthoDB" id="9794898at2"/>
<dbReference type="SMART" id="SM00849">
    <property type="entry name" value="Lactamase_B"/>
    <property type="match status" value="1"/>
</dbReference>
<accession>A0A4D7CP44</accession>
<evidence type="ECO:0000313" key="3">
    <source>
        <dbReference type="Proteomes" id="UP000298615"/>
    </source>
</evidence>
<dbReference type="EMBL" id="CP039712">
    <property type="protein sequence ID" value="QCI85855.1"/>
    <property type="molecule type" value="Genomic_DNA"/>
</dbReference>
<dbReference type="RefSeq" id="WP_136952698.1">
    <property type="nucleotide sequence ID" value="NZ_CP039712.1"/>
</dbReference>
<dbReference type="Pfam" id="PF12706">
    <property type="entry name" value="Lactamase_B_2"/>
    <property type="match status" value="1"/>
</dbReference>
<dbReference type="Proteomes" id="UP000298615">
    <property type="component" value="Chromosome"/>
</dbReference>